<dbReference type="Proteomes" id="UP000036176">
    <property type="component" value="Unassembled WGS sequence"/>
</dbReference>
<dbReference type="RefSeq" id="WP_236695531.1">
    <property type="nucleotide sequence ID" value="NZ_JYNX01000059.1"/>
</dbReference>
<sequence length="69" mass="7757">MMAPPEAANTFGLSDRSGTWQFMLLLSRVRDSLPTPDLSASDSELMSWLRDLFRIHFASAHEKLNSTDS</sequence>
<dbReference type="PATRIC" id="fig|1800.3.peg.4223"/>
<dbReference type="EMBL" id="JYNX01000059">
    <property type="protein sequence ID" value="KMO73624.1"/>
    <property type="molecule type" value="Genomic_DNA"/>
</dbReference>
<protein>
    <submittedName>
        <fullName evidence="1">Uncharacterized protein</fullName>
    </submittedName>
</protein>
<gene>
    <name evidence="1" type="ORF">MCHUDSM44219_04198</name>
</gene>
<accession>A0A0J6VTX4</accession>
<evidence type="ECO:0000313" key="2">
    <source>
        <dbReference type="Proteomes" id="UP000036176"/>
    </source>
</evidence>
<comment type="caution">
    <text evidence="1">The sequence shown here is derived from an EMBL/GenBank/DDBJ whole genome shotgun (WGS) entry which is preliminary data.</text>
</comment>
<evidence type="ECO:0000313" key="1">
    <source>
        <dbReference type="EMBL" id="KMO73624.1"/>
    </source>
</evidence>
<keyword evidence="2" id="KW-1185">Reference proteome</keyword>
<name>A0A0J6VTX4_MYCCU</name>
<dbReference type="AlphaFoldDB" id="A0A0J6VTX4"/>
<organism evidence="1 2">
    <name type="scientific">Mycolicibacterium chubuense</name>
    <name type="common">Mycobacterium chubuense</name>
    <dbReference type="NCBI Taxonomy" id="1800"/>
    <lineage>
        <taxon>Bacteria</taxon>
        <taxon>Bacillati</taxon>
        <taxon>Actinomycetota</taxon>
        <taxon>Actinomycetes</taxon>
        <taxon>Mycobacteriales</taxon>
        <taxon>Mycobacteriaceae</taxon>
        <taxon>Mycolicibacterium</taxon>
    </lineage>
</organism>
<reference evidence="1 2" key="1">
    <citation type="journal article" date="2015" name="Genome Biol. Evol.">
        <title>Characterization of Three Mycobacterium spp. with Potential Use in Bioremediation by Genome Sequencing and Comparative Genomics.</title>
        <authorList>
            <person name="Das S."/>
            <person name="Pettersson B.M."/>
            <person name="Behra P.R."/>
            <person name="Ramesh M."/>
            <person name="Dasgupta S."/>
            <person name="Bhattacharya A."/>
            <person name="Kirsebom L.A."/>
        </authorList>
    </citation>
    <scope>NUCLEOTIDE SEQUENCE [LARGE SCALE GENOMIC DNA]</scope>
    <source>
        <strain evidence="1 2">DSM 44219</strain>
    </source>
</reference>
<proteinExistence type="predicted"/>